<sequence>MKLLKRKEVYLKKLKRILKLFIITFILVVAITCFFGVVYEAQGVENVEAGGGWLLIYRYTKKESGFYMEFGLGIFIIIAVITYIFNIFIVKYYPKSFFSRLFEKNDKGFNLNKGSNNKSNKAI</sequence>
<keyword evidence="1" id="KW-0472">Membrane</keyword>
<protein>
    <submittedName>
        <fullName evidence="2">Uncharacterized protein</fullName>
    </submittedName>
</protein>
<name>A0A1M6NK35_9CLOT</name>
<accession>A0A1M6NK35</accession>
<dbReference type="EMBL" id="FQZO01000011">
    <property type="protein sequence ID" value="SHJ96111.1"/>
    <property type="molecule type" value="Genomic_DNA"/>
</dbReference>
<keyword evidence="1" id="KW-1133">Transmembrane helix</keyword>
<feature type="transmembrane region" description="Helical" evidence="1">
    <location>
        <begin position="20"/>
        <end position="39"/>
    </location>
</feature>
<evidence type="ECO:0000313" key="2">
    <source>
        <dbReference type="EMBL" id="SHJ96111.1"/>
    </source>
</evidence>
<dbReference type="OrthoDB" id="9999672at2"/>
<proteinExistence type="predicted"/>
<reference evidence="2 3" key="1">
    <citation type="submission" date="2016-11" db="EMBL/GenBank/DDBJ databases">
        <authorList>
            <person name="Jaros S."/>
            <person name="Januszkiewicz K."/>
            <person name="Wedrychowicz H."/>
        </authorList>
    </citation>
    <scope>NUCLEOTIDE SEQUENCE [LARGE SCALE GENOMIC DNA]</scope>
    <source>
        <strain evidence="2 3">DSM 21864</strain>
    </source>
</reference>
<organism evidence="2 3">
    <name type="scientific">Clostridium amylolyticum</name>
    <dbReference type="NCBI Taxonomy" id="1121298"/>
    <lineage>
        <taxon>Bacteria</taxon>
        <taxon>Bacillati</taxon>
        <taxon>Bacillota</taxon>
        <taxon>Clostridia</taxon>
        <taxon>Eubacteriales</taxon>
        <taxon>Clostridiaceae</taxon>
        <taxon>Clostridium</taxon>
    </lineage>
</organism>
<dbReference type="AlphaFoldDB" id="A0A1M6NK35"/>
<feature type="transmembrane region" description="Helical" evidence="1">
    <location>
        <begin position="70"/>
        <end position="90"/>
    </location>
</feature>
<keyword evidence="3" id="KW-1185">Reference proteome</keyword>
<keyword evidence="1" id="KW-0812">Transmembrane</keyword>
<evidence type="ECO:0000313" key="3">
    <source>
        <dbReference type="Proteomes" id="UP000184080"/>
    </source>
</evidence>
<dbReference type="RefSeq" id="WP_073012160.1">
    <property type="nucleotide sequence ID" value="NZ_FQZO01000011.1"/>
</dbReference>
<evidence type="ECO:0000256" key="1">
    <source>
        <dbReference type="SAM" id="Phobius"/>
    </source>
</evidence>
<gene>
    <name evidence="2" type="ORF">SAMN05444401_0245</name>
</gene>
<dbReference type="Proteomes" id="UP000184080">
    <property type="component" value="Unassembled WGS sequence"/>
</dbReference>